<evidence type="ECO:0000256" key="1">
    <source>
        <dbReference type="ARBA" id="ARBA00004651"/>
    </source>
</evidence>
<evidence type="ECO:0000313" key="11">
    <source>
        <dbReference type="Proteomes" id="UP000013525"/>
    </source>
</evidence>
<dbReference type="GO" id="GO:0016763">
    <property type="term" value="F:pentosyltransferase activity"/>
    <property type="evidence" value="ECO:0007669"/>
    <property type="project" value="TreeGrafter"/>
</dbReference>
<evidence type="ECO:0000313" key="10">
    <source>
        <dbReference type="EMBL" id="EOM76956.1"/>
    </source>
</evidence>
<evidence type="ECO:0000256" key="2">
    <source>
        <dbReference type="ARBA" id="ARBA00022475"/>
    </source>
</evidence>
<keyword evidence="3" id="KW-0328">Glycosyltransferase</keyword>
<evidence type="ECO:0000256" key="8">
    <source>
        <dbReference type="SAM" id="Phobius"/>
    </source>
</evidence>
<dbReference type="EMBL" id="APMY01000056">
    <property type="protein sequence ID" value="EOM76956.1"/>
    <property type="molecule type" value="Genomic_DNA"/>
</dbReference>
<dbReference type="InterPro" id="IPR050297">
    <property type="entry name" value="LipidA_mod_glycosyltrf_83"/>
</dbReference>
<reference evidence="10 11" key="1">
    <citation type="journal article" date="2013" name="Genome Announc.">
        <title>Draft Genome Sequence of Rhodococcus rhodnii Strain LMG5362, a Symbiont of Rhodnius prolixus (Hemiptera, Reduviidae, Triatominae), the Principle Vector of Trypanosoma cruzi.</title>
        <authorList>
            <person name="Pachebat J.A."/>
            <person name="van Keulen G."/>
            <person name="Whitten M.M."/>
            <person name="Girdwood S."/>
            <person name="Del Sol R."/>
            <person name="Dyson P.J."/>
            <person name="Facey P.D."/>
        </authorList>
    </citation>
    <scope>NUCLEOTIDE SEQUENCE [LARGE SCALE GENOMIC DNA]</scope>
    <source>
        <strain evidence="10 11">LMG 5362</strain>
    </source>
</reference>
<dbReference type="PANTHER" id="PTHR33908:SF3">
    <property type="entry name" value="UNDECAPRENYL PHOSPHATE-ALPHA-4-AMINO-4-DEOXY-L-ARABINOSE ARABINOSYL TRANSFERASE"/>
    <property type="match status" value="1"/>
</dbReference>
<comment type="caution">
    <text evidence="10">The sequence shown here is derived from an EMBL/GenBank/DDBJ whole genome shotgun (WGS) entry which is preliminary data.</text>
</comment>
<feature type="transmembrane region" description="Helical" evidence="8">
    <location>
        <begin position="261"/>
        <end position="282"/>
    </location>
</feature>
<dbReference type="Proteomes" id="UP000013525">
    <property type="component" value="Unassembled WGS sequence"/>
</dbReference>
<evidence type="ECO:0000256" key="6">
    <source>
        <dbReference type="ARBA" id="ARBA00022989"/>
    </source>
</evidence>
<feature type="transmembrane region" description="Helical" evidence="8">
    <location>
        <begin position="91"/>
        <end position="109"/>
    </location>
</feature>
<dbReference type="AlphaFoldDB" id="R7WNR3"/>
<keyword evidence="5 8" id="KW-0812">Transmembrane</keyword>
<keyword evidence="11" id="KW-1185">Reference proteome</keyword>
<feature type="transmembrane region" description="Helical" evidence="8">
    <location>
        <begin position="314"/>
        <end position="333"/>
    </location>
</feature>
<feature type="transmembrane region" description="Helical" evidence="8">
    <location>
        <begin position="141"/>
        <end position="174"/>
    </location>
</feature>
<dbReference type="PANTHER" id="PTHR33908">
    <property type="entry name" value="MANNOSYLTRANSFERASE YKCB-RELATED"/>
    <property type="match status" value="1"/>
</dbReference>
<evidence type="ECO:0000256" key="7">
    <source>
        <dbReference type="ARBA" id="ARBA00023136"/>
    </source>
</evidence>
<dbReference type="PATRIC" id="fig|1273125.3.peg.1624"/>
<dbReference type="eggNOG" id="COG5305">
    <property type="taxonomic scope" value="Bacteria"/>
</dbReference>
<dbReference type="GO" id="GO:0009103">
    <property type="term" value="P:lipopolysaccharide biosynthetic process"/>
    <property type="evidence" value="ECO:0007669"/>
    <property type="project" value="UniProtKB-ARBA"/>
</dbReference>
<feature type="transmembrane region" description="Helical" evidence="8">
    <location>
        <begin position="288"/>
        <end position="307"/>
    </location>
</feature>
<dbReference type="GO" id="GO:0010041">
    <property type="term" value="P:response to iron(III) ion"/>
    <property type="evidence" value="ECO:0007669"/>
    <property type="project" value="TreeGrafter"/>
</dbReference>
<organism evidence="10 11">
    <name type="scientific">Rhodococcus rhodnii LMG 5362</name>
    <dbReference type="NCBI Taxonomy" id="1273125"/>
    <lineage>
        <taxon>Bacteria</taxon>
        <taxon>Bacillati</taxon>
        <taxon>Actinomycetota</taxon>
        <taxon>Actinomycetes</taxon>
        <taxon>Mycobacteriales</taxon>
        <taxon>Nocardiaceae</taxon>
        <taxon>Rhodococcus</taxon>
    </lineage>
</organism>
<name>R7WNR3_9NOCA</name>
<keyword evidence="7 8" id="KW-0472">Membrane</keyword>
<feature type="transmembrane region" description="Helical" evidence="8">
    <location>
        <begin position="116"/>
        <end position="135"/>
    </location>
</feature>
<sequence>MVGTLVGFWSSWVPSFWYDEAATVRASTRSTGDLWRMLGNIDAVHGAYYLLMHVWFGVFGVSELSARLPSALAVGAAAAGVAVLGRRFGGTRTAVVAAALCVVTPRLTWAAVEARGYALSAAVAVWATVAVVAAVCDRSRWWLWLLYAAAIALGTVVFVYSSLLVLAHAVTLLWLRTGRRLWAWWTGAVVLAGAATAAFVRVVVAQTGQVSWIPPLDRSTVRTVAQVMWFPGAPLAAVLAAVLIVAAVVVRIRGGRRFGAVVAVTVPWLVVPPAALLVLSAVHDPTFLARYPTFTAPAVGLLLGGLVTTLTRRWWSALLVVAVFAAAAAPAYLEQRTAFAKPSGMDFSAVGRFLDGRVEPGDCVVFGSAAWNPASQRLVAIVHPHAFEGARDIGLRQSADETGWLWDIEIGPTEQPERYAACDVVWFVADEDRDVAERIRHETGEVWDLPAHHILDDPAIAVMRDTGLEVRERWPIHVTQVVLLTRGTEAR</sequence>
<feature type="domain" description="Glycosyltransferase RgtA/B/C/D-like" evidence="9">
    <location>
        <begin position="51"/>
        <end position="195"/>
    </location>
</feature>
<keyword evidence="6 8" id="KW-1133">Transmembrane helix</keyword>
<proteinExistence type="predicted"/>
<evidence type="ECO:0000256" key="5">
    <source>
        <dbReference type="ARBA" id="ARBA00022692"/>
    </source>
</evidence>
<evidence type="ECO:0000256" key="4">
    <source>
        <dbReference type="ARBA" id="ARBA00022679"/>
    </source>
</evidence>
<evidence type="ECO:0000256" key="3">
    <source>
        <dbReference type="ARBA" id="ARBA00022676"/>
    </source>
</evidence>
<accession>R7WNR3</accession>
<evidence type="ECO:0000259" key="9">
    <source>
        <dbReference type="Pfam" id="PF13231"/>
    </source>
</evidence>
<feature type="transmembrane region" description="Helical" evidence="8">
    <location>
        <begin position="43"/>
        <end position="61"/>
    </location>
</feature>
<keyword evidence="2" id="KW-1003">Cell membrane</keyword>
<feature type="transmembrane region" description="Helical" evidence="8">
    <location>
        <begin position="224"/>
        <end position="249"/>
    </location>
</feature>
<dbReference type="Pfam" id="PF13231">
    <property type="entry name" value="PMT_2"/>
    <property type="match status" value="1"/>
</dbReference>
<keyword evidence="4" id="KW-0808">Transferase</keyword>
<comment type="subcellular location">
    <subcellularLocation>
        <location evidence="1">Cell membrane</location>
        <topology evidence="1">Multi-pass membrane protein</topology>
    </subcellularLocation>
</comment>
<gene>
    <name evidence="10" type="ORF">Rrhod_1683</name>
</gene>
<dbReference type="InterPro" id="IPR038731">
    <property type="entry name" value="RgtA/B/C-like"/>
</dbReference>
<protein>
    <recommendedName>
        <fullName evidence="9">Glycosyltransferase RgtA/B/C/D-like domain-containing protein</fullName>
    </recommendedName>
</protein>
<feature type="transmembrane region" description="Helical" evidence="8">
    <location>
        <begin position="181"/>
        <end position="204"/>
    </location>
</feature>
<dbReference type="GO" id="GO:0005886">
    <property type="term" value="C:plasma membrane"/>
    <property type="evidence" value="ECO:0007669"/>
    <property type="project" value="UniProtKB-SubCell"/>
</dbReference>